<keyword evidence="6" id="KW-0067">ATP-binding</keyword>
<dbReference type="GO" id="GO:0071006">
    <property type="term" value="C:U2-type catalytic step 1 spliceosome"/>
    <property type="evidence" value="ECO:0007669"/>
    <property type="project" value="EnsemblFungi"/>
</dbReference>
<dbReference type="GO" id="GO:0071013">
    <property type="term" value="C:catalytic step 2 spliceosome"/>
    <property type="evidence" value="ECO:0007669"/>
    <property type="project" value="TreeGrafter"/>
</dbReference>
<feature type="domain" description="Helicase C-terminal" evidence="12">
    <location>
        <begin position="452"/>
        <end position="626"/>
    </location>
</feature>
<dbReference type="GO" id="GO:0005524">
    <property type="term" value="F:ATP binding"/>
    <property type="evidence" value="ECO:0007669"/>
    <property type="project" value="UniProtKB-KW"/>
</dbReference>
<evidence type="ECO:0000256" key="4">
    <source>
        <dbReference type="ARBA" id="ARBA00022741"/>
    </source>
</evidence>
<dbReference type="InterPro" id="IPR011709">
    <property type="entry name" value="DEAD-box_helicase_OB_fold"/>
</dbReference>
<dbReference type="Pfam" id="PF21010">
    <property type="entry name" value="HA2_C"/>
    <property type="match status" value="1"/>
</dbReference>
<dbReference type="InterPro" id="IPR001650">
    <property type="entry name" value="Helicase_C-like"/>
</dbReference>
<reference evidence="13 14" key="1">
    <citation type="journal article" date="2007" name="Proc. Natl. Acad. Sci. U.S.A.">
        <title>Independent sorting-out of thousands of duplicated gene pairs in two yeast species descended from a whole-genome duplication.</title>
        <authorList>
            <person name="Scannell D.R."/>
            <person name="Frank A.C."/>
            <person name="Conant G.C."/>
            <person name="Byrne K.P."/>
            <person name="Woolfit M."/>
            <person name="Wolfe K.H."/>
        </authorList>
    </citation>
    <scope>NUCLEOTIDE SEQUENCE [LARGE SCALE GENOMIC DNA]</scope>
    <source>
        <strain evidence="14">ATCC 22028 / DSM 70294 / BCRC 21397 / CBS 2163 / NBRC 10782 / NRRL Y-8283 / UCD 57-17</strain>
    </source>
</reference>
<dbReference type="AlphaFoldDB" id="A7TK11"/>
<dbReference type="OrthoDB" id="10253254at2759"/>
<evidence type="ECO:0000259" key="11">
    <source>
        <dbReference type="PROSITE" id="PS51192"/>
    </source>
</evidence>
<protein>
    <recommendedName>
        <fullName evidence="2">RNA helicase</fullName>
        <ecNumber evidence="2">3.6.4.13</ecNumber>
    </recommendedName>
</protein>
<keyword evidence="8" id="KW-0539">Nucleus</keyword>
<evidence type="ECO:0000256" key="2">
    <source>
        <dbReference type="ARBA" id="ARBA00012552"/>
    </source>
</evidence>
<dbReference type="PROSITE" id="PS51192">
    <property type="entry name" value="HELICASE_ATP_BIND_1"/>
    <property type="match status" value="1"/>
</dbReference>
<dbReference type="SUPFAM" id="SSF52540">
    <property type="entry name" value="P-loop containing nucleoside triphosphate hydrolases"/>
    <property type="match status" value="1"/>
</dbReference>
<evidence type="ECO:0000313" key="13">
    <source>
        <dbReference type="EMBL" id="EDO17357.1"/>
    </source>
</evidence>
<dbReference type="RefSeq" id="XP_001645215.1">
    <property type="nucleotide sequence ID" value="XM_001645165.1"/>
</dbReference>
<feature type="domain" description="Helicase ATP-binding" evidence="11">
    <location>
        <begin position="261"/>
        <end position="427"/>
    </location>
</feature>
<evidence type="ECO:0000256" key="6">
    <source>
        <dbReference type="ARBA" id="ARBA00022840"/>
    </source>
</evidence>
<dbReference type="InterPro" id="IPR014001">
    <property type="entry name" value="Helicase_ATP-bd"/>
</dbReference>
<dbReference type="SMART" id="SM00847">
    <property type="entry name" value="HA2"/>
    <property type="match status" value="1"/>
</dbReference>
<keyword evidence="3" id="KW-0507">mRNA processing</keyword>
<keyword evidence="5" id="KW-0378">Hydrolase</keyword>
<evidence type="ECO:0000256" key="7">
    <source>
        <dbReference type="ARBA" id="ARBA00023187"/>
    </source>
</evidence>
<proteinExistence type="predicted"/>
<evidence type="ECO:0000256" key="10">
    <source>
        <dbReference type="SAM" id="Coils"/>
    </source>
</evidence>
<dbReference type="KEGG" id="vpo:Kpol_1060p11"/>
<keyword evidence="4" id="KW-0547">Nucleotide-binding</keyword>
<evidence type="ECO:0000256" key="8">
    <source>
        <dbReference type="ARBA" id="ARBA00023242"/>
    </source>
</evidence>
<dbReference type="SMART" id="SM00487">
    <property type="entry name" value="DEXDc"/>
    <property type="match status" value="1"/>
</dbReference>
<dbReference type="PROSITE" id="PS00690">
    <property type="entry name" value="DEAH_ATP_HELICASE"/>
    <property type="match status" value="1"/>
</dbReference>
<dbReference type="GO" id="GO:0016787">
    <property type="term" value="F:hydrolase activity"/>
    <property type="evidence" value="ECO:0007669"/>
    <property type="project" value="UniProtKB-KW"/>
</dbReference>
<dbReference type="InterPro" id="IPR002464">
    <property type="entry name" value="DNA/RNA_helicase_DEAH_CS"/>
</dbReference>
<dbReference type="GO" id="GO:0003724">
    <property type="term" value="F:RNA helicase activity"/>
    <property type="evidence" value="ECO:0007669"/>
    <property type="project" value="UniProtKB-EC"/>
</dbReference>
<dbReference type="STRING" id="436907.A7TK11"/>
<sequence>MDTLRGKGKRRVRETYEKVVDETPVVELEDKVDEVVGVEKSSVEKPSVEGDAKSGIEEDLNDIRLLARQRYLNAREEQKYESLKRELVLLEEDVEKYGWENLSKREQDEINLKKSIISIIEEKKNINNNKSFTILDNLQSNDEGGSSSLEYKKRLLNNRQGVYANAKLKKNLEWEEQQLQIALKKNDIDEIHVENSKDYEFVFDTEAMIDFTNDGDDLLKDEESEYENELLENINKEQERLLDIQQGRKSLPVYQYRSQLLQAIKDHQVLIVVGETGSGKTTQLPQYLVEDGYTKNGTLQIAVTQPRRVAATSVAARVADEMGVVLGKEVGYSIRFEDKTTPNTTILKYMTDGMLLREFLSDPELKNYSCIMIDEAHERTLATDILLGLLKDILLHRKDLKLIISSATMNASKFSKFFYDCPIFNVPGRRFPVDIHYTVQPEANYLHAAITTIFQIHTTQPLPGDILVFLTGQEEIESTKERIEEIAHKLGSRVPEMLVTPIYANLPQEQQQKIFEKTPEGCRKIVLATNIAETSLTINGIKYVVDPGFVKENSYVPTTGMTQLLTVACSKASVDQRAGRAGRVGPGKCFRLFTKWSYYHELEATPKPEIIRTNISSIVLLLLSLGITDLINFPLLDKPSIPSLSKSLEILYVLGALNSKGSITRLGRLMCQFPCEPEFAKVIYTAAYNETANGVLEQCITIVSMLHETTSLFVGNSRDSLKSIVGETTSDHLLYLKIYDEWKNSNYSKMWCKDHKVQFKTLSRVRDIRNQLWKFCDKMGLVSMNEKALKELVDPTQSMEIKIIKCFISGFPMNIAKLGTSGYKTVSTKNSSGLEVTIHPSSVVFQQQKENAKKPSKYILYQQLMLTTKEFARVCMPIIKESWLSEMVPQIFKPNNEFN</sequence>
<evidence type="ECO:0000256" key="1">
    <source>
        <dbReference type="ARBA" id="ARBA00004123"/>
    </source>
</evidence>
<dbReference type="Gene3D" id="1.20.120.1080">
    <property type="match status" value="1"/>
</dbReference>
<dbReference type="Proteomes" id="UP000000267">
    <property type="component" value="Unassembled WGS sequence"/>
</dbReference>
<dbReference type="GO" id="GO:0034247">
    <property type="term" value="P:snoRNA splicing"/>
    <property type="evidence" value="ECO:0007669"/>
    <property type="project" value="EnsemblFungi"/>
</dbReference>
<dbReference type="CDD" id="cd18791">
    <property type="entry name" value="SF2_C_RHA"/>
    <property type="match status" value="1"/>
</dbReference>
<dbReference type="GO" id="GO:0000349">
    <property type="term" value="P:generation of catalytic spliceosome for first transesterification step"/>
    <property type="evidence" value="ECO:0007669"/>
    <property type="project" value="EnsemblFungi"/>
</dbReference>
<dbReference type="Pfam" id="PF04408">
    <property type="entry name" value="WHD_HA2"/>
    <property type="match status" value="1"/>
</dbReference>
<dbReference type="FunFam" id="3.40.50.300:FF:000726">
    <property type="entry name" value="Pre-mRNA-splicing factor ATP-dependent RNA helicase"/>
    <property type="match status" value="1"/>
</dbReference>
<dbReference type="PANTHER" id="PTHR18934:SF83">
    <property type="entry name" value="PRE-MRNA-SPLICING FACTOR ATP-DEPENDENT RNA HELICASE DHX16"/>
    <property type="match status" value="1"/>
</dbReference>
<organism evidence="14">
    <name type="scientific">Vanderwaltozyma polyspora (strain ATCC 22028 / DSM 70294 / BCRC 21397 / CBS 2163 / NBRC 10782 / NRRL Y-8283 / UCD 57-17)</name>
    <name type="common">Kluyveromyces polysporus</name>
    <dbReference type="NCBI Taxonomy" id="436907"/>
    <lineage>
        <taxon>Eukaryota</taxon>
        <taxon>Fungi</taxon>
        <taxon>Dikarya</taxon>
        <taxon>Ascomycota</taxon>
        <taxon>Saccharomycotina</taxon>
        <taxon>Saccharomycetes</taxon>
        <taxon>Saccharomycetales</taxon>
        <taxon>Saccharomycetaceae</taxon>
        <taxon>Vanderwaltozyma</taxon>
    </lineage>
</organism>
<evidence type="ECO:0000256" key="9">
    <source>
        <dbReference type="ARBA" id="ARBA00047984"/>
    </source>
</evidence>
<dbReference type="FunFam" id="3.40.50.300:FF:000007">
    <property type="entry name" value="Pre-mRNA-splicing factor ATP-dependent RNA helicase"/>
    <property type="match status" value="1"/>
</dbReference>
<gene>
    <name evidence="13" type="ORF">Kpol_1060p11</name>
</gene>
<keyword evidence="7" id="KW-0508">mRNA splicing</keyword>
<comment type="subcellular location">
    <subcellularLocation>
        <location evidence="1">Nucleus</location>
    </subcellularLocation>
</comment>
<dbReference type="HOGENOM" id="CLU_001832_7_2_1"/>
<feature type="coiled-coil region" evidence="10">
    <location>
        <begin position="66"/>
        <end position="100"/>
    </location>
</feature>
<dbReference type="EMBL" id="DS480405">
    <property type="protein sequence ID" value="EDO17357.1"/>
    <property type="molecule type" value="Genomic_DNA"/>
</dbReference>
<dbReference type="EC" id="3.6.4.13" evidence="2"/>
<comment type="catalytic activity">
    <reaction evidence="9">
        <text>ATP + H2O = ADP + phosphate + H(+)</text>
        <dbReference type="Rhea" id="RHEA:13065"/>
        <dbReference type="ChEBI" id="CHEBI:15377"/>
        <dbReference type="ChEBI" id="CHEBI:15378"/>
        <dbReference type="ChEBI" id="CHEBI:30616"/>
        <dbReference type="ChEBI" id="CHEBI:43474"/>
        <dbReference type="ChEBI" id="CHEBI:456216"/>
        <dbReference type="EC" id="3.6.4.13"/>
    </reaction>
</comment>
<dbReference type="InParanoid" id="A7TK11"/>
<dbReference type="GO" id="GO:0003723">
    <property type="term" value="F:RNA binding"/>
    <property type="evidence" value="ECO:0007669"/>
    <property type="project" value="TreeGrafter"/>
</dbReference>
<dbReference type="Gene3D" id="3.40.50.300">
    <property type="entry name" value="P-loop containing nucleotide triphosphate hydrolases"/>
    <property type="match status" value="2"/>
</dbReference>
<dbReference type="InterPro" id="IPR027417">
    <property type="entry name" value="P-loop_NTPase"/>
</dbReference>
<dbReference type="FunCoup" id="A7TK11">
    <property type="interactions" value="135"/>
</dbReference>
<evidence type="ECO:0000256" key="3">
    <source>
        <dbReference type="ARBA" id="ARBA00022664"/>
    </source>
</evidence>
<accession>A7TK11</accession>
<evidence type="ECO:0000313" key="14">
    <source>
        <dbReference type="Proteomes" id="UP000000267"/>
    </source>
</evidence>
<dbReference type="GeneID" id="5545573"/>
<dbReference type="eggNOG" id="KOG0923">
    <property type="taxonomic scope" value="Eukaryota"/>
</dbReference>
<dbReference type="InterPro" id="IPR011545">
    <property type="entry name" value="DEAD/DEAH_box_helicase_dom"/>
</dbReference>
<dbReference type="InterPro" id="IPR007502">
    <property type="entry name" value="Helicase-assoc_dom"/>
</dbReference>
<dbReference type="Pfam" id="PF00270">
    <property type="entry name" value="DEAD"/>
    <property type="match status" value="1"/>
</dbReference>
<dbReference type="PROSITE" id="PS51194">
    <property type="entry name" value="HELICASE_CTER"/>
    <property type="match status" value="1"/>
</dbReference>
<keyword evidence="10" id="KW-0175">Coiled coil</keyword>
<name>A7TK11_VANPO</name>
<dbReference type="InterPro" id="IPR048333">
    <property type="entry name" value="HA2_WH"/>
</dbReference>
<dbReference type="OMA" id="PLDPMMS"/>
<dbReference type="Pfam" id="PF07717">
    <property type="entry name" value="OB_NTP_bind"/>
    <property type="match status" value="1"/>
</dbReference>
<evidence type="ECO:0000256" key="5">
    <source>
        <dbReference type="ARBA" id="ARBA00022801"/>
    </source>
</evidence>
<keyword evidence="14" id="KW-1185">Reference proteome</keyword>
<evidence type="ECO:0000259" key="12">
    <source>
        <dbReference type="PROSITE" id="PS51194"/>
    </source>
</evidence>
<dbReference type="SMART" id="SM00490">
    <property type="entry name" value="HELICc"/>
    <property type="match status" value="1"/>
</dbReference>
<dbReference type="PANTHER" id="PTHR18934">
    <property type="entry name" value="ATP-DEPENDENT RNA HELICASE"/>
    <property type="match status" value="1"/>
</dbReference>
<dbReference type="Pfam" id="PF00271">
    <property type="entry name" value="Helicase_C"/>
    <property type="match status" value="1"/>
</dbReference>